<dbReference type="Proteomes" id="UP001596087">
    <property type="component" value="Unassembled WGS sequence"/>
</dbReference>
<dbReference type="InterPro" id="IPR017517">
    <property type="entry name" value="Maleyloyr_isom"/>
</dbReference>
<sequence length="266" mass="28604">MTPLLSPASYLDHLRRESARFRDVLAGCDPAARVPGCPEWDAADLLWHLAEVQWFWGTTVRTRPADADEDAEGPDRPATHDGLLAAYDEWSAALAEELAGADPGDACWTWSQDHTVAFVLRRQAHEAMVHRLDAEQAAGAVTPLPADLAADGVLECLDVMFGGEPSWGSFTPGDQHVRIDCTDTGDSVWVVLGRFAGTDPRDGQVYDDVDVHAVPDPGTDPAVVVSGPAAALVTWLWRRGDDAEVTVSGDPATYGAFRSAVNHPIN</sequence>
<dbReference type="PANTHER" id="PTHR40758:SF1">
    <property type="entry name" value="CONSERVED PROTEIN"/>
    <property type="match status" value="1"/>
</dbReference>
<dbReference type="EMBL" id="JBHSKD010000030">
    <property type="protein sequence ID" value="MFC5179708.1"/>
    <property type="molecule type" value="Genomic_DNA"/>
</dbReference>
<keyword evidence="4" id="KW-1185">Reference proteome</keyword>
<dbReference type="Gene3D" id="1.20.120.450">
    <property type="entry name" value="dinb family like domain"/>
    <property type="match status" value="1"/>
</dbReference>
<feature type="domain" description="MDMPI C-terminal" evidence="1">
    <location>
        <begin position="147"/>
        <end position="253"/>
    </location>
</feature>
<dbReference type="InterPro" id="IPR024344">
    <property type="entry name" value="MDMPI_metal-binding"/>
</dbReference>
<dbReference type="Pfam" id="PF11716">
    <property type="entry name" value="MDMPI_N"/>
    <property type="match status" value="1"/>
</dbReference>
<feature type="domain" description="Mycothiol-dependent maleylpyruvate isomerase metal-binding" evidence="2">
    <location>
        <begin position="12"/>
        <end position="134"/>
    </location>
</feature>
<dbReference type="PANTHER" id="PTHR40758">
    <property type="entry name" value="CONSERVED PROTEIN"/>
    <property type="match status" value="1"/>
</dbReference>
<dbReference type="NCBIfam" id="TIGR03083">
    <property type="entry name" value="maleylpyruvate isomerase family mycothiol-dependent enzyme"/>
    <property type="match status" value="1"/>
</dbReference>
<evidence type="ECO:0000313" key="4">
    <source>
        <dbReference type="Proteomes" id="UP001596087"/>
    </source>
</evidence>
<comment type="caution">
    <text evidence="3">The sequence shown here is derived from an EMBL/GenBank/DDBJ whole genome shotgun (WGS) entry which is preliminary data.</text>
</comment>
<dbReference type="RefSeq" id="WP_378594037.1">
    <property type="nucleotide sequence ID" value="NZ_JBHSKD010000030.1"/>
</dbReference>
<evidence type="ECO:0000313" key="3">
    <source>
        <dbReference type="EMBL" id="MFC5179708.1"/>
    </source>
</evidence>
<gene>
    <name evidence="3" type="ORF">ACFPGP_23755</name>
</gene>
<dbReference type="SUPFAM" id="SSF109854">
    <property type="entry name" value="DinB/YfiT-like putative metalloenzymes"/>
    <property type="match status" value="1"/>
</dbReference>
<name>A0ABW0BRT3_9ACTN</name>
<dbReference type="InterPro" id="IPR010872">
    <property type="entry name" value="MDMPI_C-term_domain"/>
</dbReference>
<dbReference type="InterPro" id="IPR034660">
    <property type="entry name" value="DinB/YfiT-like"/>
</dbReference>
<protein>
    <submittedName>
        <fullName evidence="3">Maleylpyruvate isomerase family mycothiol-dependent enzyme</fullName>
    </submittedName>
</protein>
<dbReference type="Pfam" id="PF07398">
    <property type="entry name" value="MDMPI_C"/>
    <property type="match status" value="1"/>
</dbReference>
<organism evidence="3 4">
    <name type="scientific">Nocardioides taihuensis</name>
    <dbReference type="NCBI Taxonomy" id="1835606"/>
    <lineage>
        <taxon>Bacteria</taxon>
        <taxon>Bacillati</taxon>
        <taxon>Actinomycetota</taxon>
        <taxon>Actinomycetes</taxon>
        <taxon>Propionibacteriales</taxon>
        <taxon>Nocardioidaceae</taxon>
        <taxon>Nocardioides</taxon>
    </lineage>
</organism>
<evidence type="ECO:0000259" key="1">
    <source>
        <dbReference type="Pfam" id="PF07398"/>
    </source>
</evidence>
<keyword evidence="3" id="KW-0413">Isomerase</keyword>
<evidence type="ECO:0000259" key="2">
    <source>
        <dbReference type="Pfam" id="PF11716"/>
    </source>
</evidence>
<dbReference type="GO" id="GO:0016853">
    <property type="term" value="F:isomerase activity"/>
    <property type="evidence" value="ECO:0007669"/>
    <property type="project" value="UniProtKB-KW"/>
</dbReference>
<reference evidence="4" key="1">
    <citation type="journal article" date="2019" name="Int. J. Syst. Evol. Microbiol.">
        <title>The Global Catalogue of Microorganisms (GCM) 10K type strain sequencing project: providing services to taxonomists for standard genome sequencing and annotation.</title>
        <authorList>
            <consortium name="The Broad Institute Genomics Platform"/>
            <consortium name="The Broad Institute Genome Sequencing Center for Infectious Disease"/>
            <person name="Wu L."/>
            <person name="Ma J."/>
        </authorList>
    </citation>
    <scope>NUCLEOTIDE SEQUENCE [LARGE SCALE GENOMIC DNA]</scope>
    <source>
        <strain evidence="4">DFY41</strain>
    </source>
</reference>
<accession>A0ABW0BRT3</accession>
<proteinExistence type="predicted"/>